<gene>
    <name evidence="3" type="ORF">BSTOLATCC_MIC49248</name>
</gene>
<evidence type="ECO:0000313" key="4">
    <source>
        <dbReference type="Proteomes" id="UP001162131"/>
    </source>
</evidence>
<dbReference type="Proteomes" id="UP001162131">
    <property type="component" value="Unassembled WGS sequence"/>
</dbReference>
<dbReference type="GO" id="GO:0043456">
    <property type="term" value="P:regulation of pentose-phosphate shunt"/>
    <property type="evidence" value="ECO:0007669"/>
    <property type="project" value="TreeGrafter"/>
</dbReference>
<keyword evidence="4" id="KW-1185">Reference proteome</keyword>
<feature type="binding site" evidence="2">
    <location>
        <position position="57"/>
    </location>
    <ligand>
        <name>substrate</name>
    </ligand>
</feature>
<dbReference type="Gene3D" id="3.40.50.1240">
    <property type="entry name" value="Phosphoglycerate mutase-like"/>
    <property type="match status" value="1"/>
</dbReference>
<evidence type="ECO:0000256" key="2">
    <source>
        <dbReference type="PIRSR" id="PIRSR613078-2"/>
    </source>
</evidence>
<keyword evidence="1" id="KW-0378">Hydrolase</keyword>
<comment type="caution">
    <text evidence="3">The sequence shown here is derived from an EMBL/GenBank/DDBJ whole genome shotgun (WGS) entry which is preliminary data.</text>
</comment>
<evidence type="ECO:0008006" key="5">
    <source>
        <dbReference type="Google" id="ProtNLM"/>
    </source>
</evidence>
<dbReference type="GO" id="GO:0004331">
    <property type="term" value="F:fructose-2,6-bisphosphate 2-phosphatase activity"/>
    <property type="evidence" value="ECO:0007669"/>
    <property type="project" value="TreeGrafter"/>
</dbReference>
<dbReference type="PANTHER" id="PTHR46517">
    <property type="entry name" value="FRUCTOSE-2,6-BISPHOSPHATASE TIGAR"/>
    <property type="match status" value="1"/>
</dbReference>
<dbReference type="AlphaFoldDB" id="A0AAU9JYH1"/>
<evidence type="ECO:0000256" key="1">
    <source>
        <dbReference type="ARBA" id="ARBA00022801"/>
    </source>
</evidence>
<dbReference type="InterPro" id="IPR013078">
    <property type="entry name" value="His_Pase_superF_clade-1"/>
</dbReference>
<sequence length="212" mass="24343">MLLYLARHGETLANISKRMQGHTGGELSPLGIEQVTKLSTRLSEHKFDAIYSSDLNRCIQTLSYIIKHHGTVEPIYDSRLREICSGDYEDQPFADYAHLLNPFGFPATRDSPFPGGESLLDVNRRVKNFFDFLINRHMNVQMSSNEEQKILVVTHCGFIMEFLNFLLEMKGESPREDWRIQNTAVFVFRITINDEKVNAEIVTFNDASHLSN</sequence>
<proteinExistence type="predicted"/>
<dbReference type="PROSITE" id="PS00175">
    <property type="entry name" value="PG_MUTASE"/>
    <property type="match status" value="1"/>
</dbReference>
<dbReference type="CDD" id="cd07067">
    <property type="entry name" value="HP_PGM_like"/>
    <property type="match status" value="1"/>
</dbReference>
<dbReference type="GO" id="GO:0005829">
    <property type="term" value="C:cytosol"/>
    <property type="evidence" value="ECO:0007669"/>
    <property type="project" value="TreeGrafter"/>
</dbReference>
<dbReference type="SUPFAM" id="SSF53254">
    <property type="entry name" value="Phosphoglycerate mutase-like"/>
    <property type="match status" value="1"/>
</dbReference>
<dbReference type="GO" id="GO:0045820">
    <property type="term" value="P:negative regulation of glycolytic process"/>
    <property type="evidence" value="ECO:0007669"/>
    <property type="project" value="TreeGrafter"/>
</dbReference>
<dbReference type="Pfam" id="PF00300">
    <property type="entry name" value="His_Phos_1"/>
    <property type="match status" value="1"/>
</dbReference>
<dbReference type="InterPro" id="IPR029033">
    <property type="entry name" value="His_PPase_superfam"/>
</dbReference>
<organism evidence="3 4">
    <name type="scientific">Blepharisma stoltei</name>
    <dbReference type="NCBI Taxonomy" id="1481888"/>
    <lineage>
        <taxon>Eukaryota</taxon>
        <taxon>Sar</taxon>
        <taxon>Alveolata</taxon>
        <taxon>Ciliophora</taxon>
        <taxon>Postciliodesmatophora</taxon>
        <taxon>Heterotrichea</taxon>
        <taxon>Heterotrichida</taxon>
        <taxon>Blepharismidae</taxon>
        <taxon>Blepharisma</taxon>
    </lineage>
</organism>
<dbReference type="InterPro" id="IPR001345">
    <property type="entry name" value="PG/BPGM_mutase_AS"/>
</dbReference>
<accession>A0AAU9JYH1</accession>
<feature type="binding site" evidence="2">
    <location>
        <begin position="7"/>
        <end position="14"/>
    </location>
    <ligand>
        <name>substrate</name>
    </ligand>
</feature>
<protein>
    <recommendedName>
        <fullName evidence="5">Phosphoglycerate mutase</fullName>
    </recommendedName>
</protein>
<reference evidence="3" key="1">
    <citation type="submission" date="2021-09" db="EMBL/GenBank/DDBJ databases">
        <authorList>
            <consortium name="AG Swart"/>
            <person name="Singh M."/>
            <person name="Singh A."/>
            <person name="Seah K."/>
            <person name="Emmerich C."/>
        </authorList>
    </citation>
    <scope>NUCLEOTIDE SEQUENCE</scope>
    <source>
        <strain evidence="3">ATCC30299</strain>
    </source>
</reference>
<evidence type="ECO:0000313" key="3">
    <source>
        <dbReference type="EMBL" id="CAG9329621.1"/>
    </source>
</evidence>
<name>A0AAU9JYH1_9CILI</name>
<dbReference type="PANTHER" id="PTHR46517:SF1">
    <property type="entry name" value="FRUCTOSE-2,6-BISPHOSPHATASE TIGAR"/>
    <property type="match status" value="1"/>
</dbReference>
<dbReference type="InterPro" id="IPR051695">
    <property type="entry name" value="Phosphoglycerate_Mutase"/>
</dbReference>
<dbReference type="SMART" id="SM00855">
    <property type="entry name" value="PGAM"/>
    <property type="match status" value="1"/>
</dbReference>
<dbReference type="EMBL" id="CAJZBQ010000048">
    <property type="protein sequence ID" value="CAG9329621.1"/>
    <property type="molecule type" value="Genomic_DNA"/>
</dbReference>